<gene>
    <name evidence="2" type="ORF">OUZ56_012296</name>
</gene>
<sequence length="159" mass="17894">MGNPTSVHSENGTNFVGAENELNSLLQGIPKNQSFRKFNKDKNIDCRFQPPWVPRFRVAHESFVRSTKKALYRSLDIEKGSIRYPNYEILSTLLAEIVEYLTLVLLHTPARTHQISGLCDSVCAAHRSTFTSRDKALLTCLKGYVMGVPSNKPLSPQND</sequence>
<evidence type="ECO:0000313" key="3">
    <source>
        <dbReference type="Proteomes" id="UP001234178"/>
    </source>
</evidence>
<comment type="caution">
    <text evidence="2">The sequence shown here is derived from an EMBL/GenBank/DDBJ whole genome shotgun (WGS) entry which is preliminary data.</text>
</comment>
<evidence type="ECO:0000259" key="1">
    <source>
        <dbReference type="PROSITE" id="PS50994"/>
    </source>
</evidence>
<protein>
    <recommendedName>
        <fullName evidence="1">Integrase catalytic domain-containing protein</fullName>
    </recommendedName>
</protein>
<dbReference type="PROSITE" id="PS50994">
    <property type="entry name" value="INTEGRASE"/>
    <property type="match status" value="1"/>
</dbReference>
<feature type="domain" description="Integrase catalytic" evidence="1">
    <location>
        <begin position="1"/>
        <end position="128"/>
    </location>
</feature>
<proteinExistence type="predicted"/>
<keyword evidence="3" id="KW-1185">Reference proteome</keyword>
<dbReference type="InterPro" id="IPR001584">
    <property type="entry name" value="Integrase_cat-core"/>
</dbReference>
<accession>A0ABQ9Z3W4</accession>
<dbReference type="EMBL" id="JAOYFB010000002">
    <property type="protein sequence ID" value="KAK4007135.1"/>
    <property type="molecule type" value="Genomic_DNA"/>
</dbReference>
<reference evidence="2 3" key="1">
    <citation type="journal article" date="2023" name="Nucleic Acids Res.">
        <title>The hologenome of Daphnia magna reveals possible DNA methylation and microbiome-mediated evolution of the host genome.</title>
        <authorList>
            <person name="Chaturvedi A."/>
            <person name="Li X."/>
            <person name="Dhandapani V."/>
            <person name="Marshall H."/>
            <person name="Kissane S."/>
            <person name="Cuenca-Cambronero M."/>
            <person name="Asole G."/>
            <person name="Calvet F."/>
            <person name="Ruiz-Romero M."/>
            <person name="Marangio P."/>
            <person name="Guigo R."/>
            <person name="Rago D."/>
            <person name="Mirbahai L."/>
            <person name="Eastwood N."/>
            <person name="Colbourne J.K."/>
            <person name="Zhou J."/>
            <person name="Mallon E."/>
            <person name="Orsini L."/>
        </authorList>
    </citation>
    <scope>NUCLEOTIDE SEQUENCE [LARGE SCALE GENOMIC DNA]</scope>
    <source>
        <strain evidence="2">LRV0_1</strain>
    </source>
</reference>
<dbReference type="Gene3D" id="3.30.420.10">
    <property type="entry name" value="Ribonuclease H-like superfamily/Ribonuclease H"/>
    <property type="match status" value="1"/>
</dbReference>
<dbReference type="Proteomes" id="UP001234178">
    <property type="component" value="Unassembled WGS sequence"/>
</dbReference>
<evidence type="ECO:0000313" key="2">
    <source>
        <dbReference type="EMBL" id="KAK4007135.1"/>
    </source>
</evidence>
<organism evidence="2 3">
    <name type="scientific">Daphnia magna</name>
    <dbReference type="NCBI Taxonomy" id="35525"/>
    <lineage>
        <taxon>Eukaryota</taxon>
        <taxon>Metazoa</taxon>
        <taxon>Ecdysozoa</taxon>
        <taxon>Arthropoda</taxon>
        <taxon>Crustacea</taxon>
        <taxon>Branchiopoda</taxon>
        <taxon>Diplostraca</taxon>
        <taxon>Cladocera</taxon>
        <taxon>Anomopoda</taxon>
        <taxon>Daphniidae</taxon>
        <taxon>Daphnia</taxon>
    </lineage>
</organism>
<dbReference type="InterPro" id="IPR036397">
    <property type="entry name" value="RNaseH_sf"/>
</dbReference>
<name>A0ABQ9Z3W4_9CRUS</name>